<evidence type="ECO:0000313" key="2">
    <source>
        <dbReference type="EMBL" id="AGC69090.1"/>
    </source>
</evidence>
<accession>L7VLM2</accession>
<dbReference type="AlphaFoldDB" id="L7VLM2"/>
<feature type="transmembrane region" description="Helical" evidence="1">
    <location>
        <begin position="30"/>
        <end position="47"/>
    </location>
</feature>
<dbReference type="EMBL" id="CP004044">
    <property type="protein sequence ID" value="AGC69090.1"/>
    <property type="molecule type" value="Genomic_DNA"/>
</dbReference>
<evidence type="ECO:0000313" key="3">
    <source>
        <dbReference type="Proteomes" id="UP000011220"/>
    </source>
</evidence>
<proteinExistence type="predicted"/>
<organism evidence="2 3">
    <name type="scientific">Thermoclostridium stercorarium (strain ATCC 35414 / DSM 8532 / NCIMB 11754)</name>
    <name type="common">Clostridium stercorarium</name>
    <dbReference type="NCBI Taxonomy" id="1121335"/>
    <lineage>
        <taxon>Bacteria</taxon>
        <taxon>Bacillati</taxon>
        <taxon>Bacillota</taxon>
        <taxon>Clostridia</taxon>
        <taxon>Eubacteriales</taxon>
        <taxon>Oscillospiraceae</taxon>
        <taxon>Thermoclostridium</taxon>
    </lineage>
</organism>
<gene>
    <name evidence="2" type="ordered locus">Cst_c21190</name>
</gene>
<name>L7VLM2_THES1</name>
<protein>
    <recommendedName>
        <fullName evidence="4">Lmo0937 family membrane protein</fullName>
    </recommendedName>
</protein>
<dbReference type="Pfam" id="PF18919">
    <property type="entry name" value="DUF5670"/>
    <property type="match status" value="1"/>
</dbReference>
<keyword evidence="3" id="KW-1185">Reference proteome</keyword>
<dbReference type="NCBIfam" id="NF033488">
    <property type="entry name" value="lmo0937_fam_TM"/>
    <property type="match status" value="1"/>
</dbReference>
<sequence>MSDTMLLTIAVILFALWLLGVLTSFTLGGLIHILLVIAVITVLVRIIRGKRIFDD</sequence>
<evidence type="ECO:0008006" key="4">
    <source>
        <dbReference type="Google" id="ProtNLM"/>
    </source>
</evidence>
<keyword evidence="1" id="KW-0472">Membrane</keyword>
<dbReference type="InterPro" id="IPR043727">
    <property type="entry name" value="Lmo0937-like"/>
</dbReference>
<keyword evidence="1" id="KW-1133">Transmembrane helix</keyword>
<reference evidence="2 3" key="1">
    <citation type="journal article" date="2013" name="Genome Announc.">
        <title>Complete genome sequence of Clostridium stercorarium subsp. stercorarium strain DSM 8532, a thermophilic degrader of plant cell wall fibers.</title>
        <authorList>
            <person name="Poehlein A."/>
            <person name="Zverlov V.V."/>
            <person name="Daniel R."/>
            <person name="Schwarz W.H."/>
            <person name="Liebl W."/>
        </authorList>
    </citation>
    <scope>NUCLEOTIDE SEQUENCE [LARGE SCALE GENOMIC DNA]</scope>
    <source>
        <strain evidence="3">ATCC 35414 / DSM 8532 / NCIMB 11754</strain>
    </source>
</reference>
<evidence type="ECO:0000256" key="1">
    <source>
        <dbReference type="SAM" id="Phobius"/>
    </source>
</evidence>
<keyword evidence="1" id="KW-0812">Transmembrane</keyword>
<dbReference type="KEGG" id="css:Cst_c21190"/>
<dbReference type="Proteomes" id="UP000011220">
    <property type="component" value="Chromosome"/>
</dbReference>
<dbReference type="eggNOG" id="ENOG50339RM">
    <property type="taxonomic scope" value="Bacteria"/>
</dbReference>
<dbReference type="PATRIC" id="fig|1121335.3.peg.2126"/>